<protein>
    <submittedName>
        <fullName evidence="1">Uncharacterized protein</fullName>
    </submittedName>
</protein>
<gene>
    <name evidence="1" type="ORF">CSSPJE1EN1_LOCUS28889</name>
</gene>
<evidence type="ECO:0000313" key="2">
    <source>
        <dbReference type="Proteomes" id="UP001497444"/>
    </source>
</evidence>
<dbReference type="PANTHER" id="PTHR43611">
    <property type="entry name" value="ALPHA-D-GLUCOSE 1-PHOSPHATE PHOSPHATASE"/>
    <property type="match status" value="1"/>
</dbReference>
<dbReference type="SUPFAM" id="SSF56784">
    <property type="entry name" value="HAD-like"/>
    <property type="match status" value="1"/>
</dbReference>
<keyword evidence="2" id="KW-1185">Reference proteome</keyword>
<proteinExistence type="predicted"/>
<organism evidence="1 2">
    <name type="scientific">Sphagnum jensenii</name>
    <dbReference type="NCBI Taxonomy" id="128206"/>
    <lineage>
        <taxon>Eukaryota</taxon>
        <taxon>Viridiplantae</taxon>
        <taxon>Streptophyta</taxon>
        <taxon>Embryophyta</taxon>
        <taxon>Bryophyta</taxon>
        <taxon>Sphagnophytina</taxon>
        <taxon>Sphagnopsida</taxon>
        <taxon>Sphagnales</taxon>
        <taxon>Sphagnaceae</taxon>
        <taxon>Sphagnum</taxon>
    </lineage>
</organism>
<name>A0ABP0VHZ3_9BRYO</name>
<reference evidence="1" key="1">
    <citation type="submission" date="2024-02" db="EMBL/GenBank/DDBJ databases">
        <authorList>
            <consortium name="ELIXIR-Norway"/>
            <consortium name="Elixir Norway"/>
        </authorList>
    </citation>
    <scope>NUCLEOTIDE SEQUENCE</scope>
</reference>
<dbReference type="EMBL" id="CAXAQS010000873">
    <property type="protein sequence ID" value="CAK9253511.1"/>
    <property type="molecule type" value="Genomic_DNA"/>
</dbReference>
<dbReference type="InterPro" id="IPR036412">
    <property type="entry name" value="HAD-like_sf"/>
</dbReference>
<evidence type="ECO:0000313" key="1">
    <source>
        <dbReference type="EMBL" id="CAK9253511.1"/>
    </source>
</evidence>
<accession>A0ABP0VHZ3</accession>
<dbReference type="InterPro" id="IPR023198">
    <property type="entry name" value="PGP-like_dom2"/>
</dbReference>
<dbReference type="Proteomes" id="UP001497444">
    <property type="component" value="Unassembled WGS sequence"/>
</dbReference>
<sequence length="181" mass="21349">MPISNNINAIIFDIGNVLIDIDYEVMISRFTEMANIDFHQIVTFAHQHPVFDQYEKGQISSAEFRAALRRYLRPEAQDAEIDTAWNSMLIHYPPAKFELLKRLRGQYKLFALSNINELHADAIEADVRARFGGGMRSYFDRRTTRMRWGTGNLRKKYTRRSWRMKIWILPAPYSSMTKQRI</sequence>
<dbReference type="Gene3D" id="1.10.150.240">
    <property type="entry name" value="Putative phosphatase, domain 2"/>
    <property type="match status" value="1"/>
</dbReference>
<comment type="caution">
    <text evidence="1">The sequence shown here is derived from an EMBL/GenBank/DDBJ whole genome shotgun (WGS) entry which is preliminary data.</text>
</comment>
<dbReference type="PANTHER" id="PTHR43611:SF3">
    <property type="entry name" value="FLAVIN MONONUCLEOTIDE HYDROLASE 1, CHLOROPLATIC"/>
    <property type="match status" value="1"/>
</dbReference>